<reference evidence="2 3" key="1">
    <citation type="submission" date="2018-07" db="EMBL/GenBank/DDBJ databases">
        <title>Genome sequencing of Runella.</title>
        <authorList>
            <person name="Baek M.-G."/>
            <person name="Yi H."/>
        </authorList>
    </citation>
    <scope>NUCLEOTIDE SEQUENCE [LARGE SCALE GENOMIC DNA]</scope>
    <source>
        <strain evidence="2 3">HYN0085</strain>
    </source>
</reference>
<dbReference type="NCBIfam" id="TIGR03519">
    <property type="entry name" value="T9SS_PorP_fam"/>
    <property type="match status" value="1"/>
</dbReference>
<organism evidence="2 3">
    <name type="scientific">Runella rosea</name>
    <dbReference type="NCBI Taxonomy" id="2259595"/>
    <lineage>
        <taxon>Bacteria</taxon>
        <taxon>Pseudomonadati</taxon>
        <taxon>Bacteroidota</taxon>
        <taxon>Cytophagia</taxon>
        <taxon>Cytophagales</taxon>
        <taxon>Spirosomataceae</taxon>
        <taxon>Runella</taxon>
    </lineage>
</organism>
<keyword evidence="1" id="KW-0472">Membrane</keyword>
<evidence type="ECO:0000313" key="3">
    <source>
        <dbReference type="Proteomes" id="UP000251993"/>
    </source>
</evidence>
<dbReference type="EMBL" id="CP030850">
    <property type="protein sequence ID" value="AXE19516.1"/>
    <property type="molecule type" value="Genomic_DNA"/>
</dbReference>
<dbReference type="Proteomes" id="UP000251993">
    <property type="component" value="Chromosome"/>
</dbReference>
<gene>
    <name evidence="2" type="ORF">DR864_18115</name>
</gene>
<dbReference type="InterPro" id="IPR019861">
    <property type="entry name" value="PorP/SprF_Bacteroidetes"/>
</dbReference>
<feature type="transmembrane region" description="Helical" evidence="1">
    <location>
        <begin position="20"/>
        <end position="41"/>
    </location>
</feature>
<proteinExistence type="predicted"/>
<dbReference type="OrthoDB" id="978914at2"/>
<evidence type="ECO:0000256" key="1">
    <source>
        <dbReference type="SAM" id="Phobius"/>
    </source>
</evidence>
<evidence type="ECO:0000313" key="2">
    <source>
        <dbReference type="EMBL" id="AXE19516.1"/>
    </source>
</evidence>
<dbReference type="KEGG" id="run:DR864_18115"/>
<accession>A0A344TLJ5</accession>
<dbReference type="Pfam" id="PF11751">
    <property type="entry name" value="PorP_SprF"/>
    <property type="match status" value="1"/>
</dbReference>
<keyword evidence="1" id="KW-1133">Transmembrane helix</keyword>
<keyword evidence="1" id="KW-0812">Transmembrane</keyword>
<evidence type="ECO:0008006" key="4">
    <source>
        <dbReference type="Google" id="ProtNLM"/>
    </source>
</evidence>
<dbReference type="AlphaFoldDB" id="A0A344TLJ5"/>
<name>A0A344TLJ5_9BACT</name>
<keyword evidence="3" id="KW-1185">Reference proteome</keyword>
<sequence length="352" mass="40023">MRQGYHLKEFLHKKIREMRFTKIFSVYLCISVVCYSTIIWGQQLPQYSQYLQNNFLLNPALGGIENYADAKMSYRQQWAGLEDAPRTLYMTAHLPIGNPDFEVAPASPRFSYGRQRGPILPDAHGGAGVSLIRDQTGPWTRFSMNVSGAYHYPLSDDWQVSAGLAAGVTQHTLDFDRIRLANPLDPVVSAGKVNTFRPDLHAGMWVYSTDFFAGFAVQQVLGGKLQFRSTSYDWQGQLVPHYFLTAGYRLPITDEWDFTPSVLFKKSAKAPVSWDLNFKFSYLNQLWFGMAYRKSDAFLGWVGTRVAQKFTVSYTYEYVLSSLQSRTQGSHEITLGLTLGSSSHYSSPRIFW</sequence>
<protein>
    <recommendedName>
        <fullName evidence="4">Type IX secretion system membrane protein, PorP/SprF family</fullName>
    </recommendedName>
</protein>